<reference evidence="1 2" key="1">
    <citation type="submission" date="2023-01" db="EMBL/GenBank/DDBJ databases">
        <authorList>
            <person name="Whitehead M."/>
        </authorList>
    </citation>
    <scope>NUCLEOTIDE SEQUENCE [LARGE SCALE GENOMIC DNA]</scope>
</reference>
<name>A0AAV0WNA6_9HEMI</name>
<proteinExistence type="predicted"/>
<dbReference type="AlphaFoldDB" id="A0AAV0WNA6"/>
<gene>
    <name evidence="1" type="ORF">MEUPH1_LOCUS12885</name>
</gene>
<dbReference type="Proteomes" id="UP001160148">
    <property type="component" value="Unassembled WGS sequence"/>
</dbReference>
<evidence type="ECO:0000313" key="2">
    <source>
        <dbReference type="Proteomes" id="UP001160148"/>
    </source>
</evidence>
<sequence>MCKNCQLACNLASPPQHSRCHCTQKNFTYGHKCIEPTLSYIRTICFVCQNPLCCFCSTCYQKIRRQSRASRSPNSAIARHYVR</sequence>
<evidence type="ECO:0000313" key="1">
    <source>
        <dbReference type="EMBL" id="CAI6357238.1"/>
    </source>
</evidence>
<keyword evidence="2" id="KW-1185">Reference proteome</keyword>
<accession>A0AAV0WNA6</accession>
<protein>
    <submittedName>
        <fullName evidence="1">Uncharacterized protein</fullName>
    </submittedName>
</protein>
<dbReference type="EMBL" id="CARXXK010000002">
    <property type="protein sequence ID" value="CAI6357238.1"/>
    <property type="molecule type" value="Genomic_DNA"/>
</dbReference>
<comment type="caution">
    <text evidence="1">The sequence shown here is derived from an EMBL/GenBank/DDBJ whole genome shotgun (WGS) entry which is preliminary data.</text>
</comment>
<organism evidence="1 2">
    <name type="scientific">Macrosiphum euphorbiae</name>
    <name type="common">potato aphid</name>
    <dbReference type="NCBI Taxonomy" id="13131"/>
    <lineage>
        <taxon>Eukaryota</taxon>
        <taxon>Metazoa</taxon>
        <taxon>Ecdysozoa</taxon>
        <taxon>Arthropoda</taxon>
        <taxon>Hexapoda</taxon>
        <taxon>Insecta</taxon>
        <taxon>Pterygota</taxon>
        <taxon>Neoptera</taxon>
        <taxon>Paraneoptera</taxon>
        <taxon>Hemiptera</taxon>
        <taxon>Sternorrhyncha</taxon>
        <taxon>Aphidomorpha</taxon>
        <taxon>Aphidoidea</taxon>
        <taxon>Aphididae</taxon>
        <taxon>Macrosiphini</taxon>
        <taxon>Macrosiphum</taxon>
    </lineage>
</organism>